<dbReference type="EMBL" id="JYNX01000011">
    <property type="protein sequence ID" value="KMO84762.1"/>
    <property type="molecule type" value="Genomic_DNA"/>
</dbReference>
<dbReference type="Proteomes" id="UP000036176">
    <property type="component" value="Unassembled WGS sequence"/>
</dbReference>
<dbReference type="AlphaFoldDB" id="A0A0J6WSL0"/>
<reference evidence="1 2" key="1">
    <citation type="journal article" date="2015" name="Genome Biol. Evol.">
        <title>Characterization of Three Mycobacterium spp. with Potential Use in Bioremediation by Genome Sequencing and Comparative Genomics.</title>
        <authorList>
            <person name="Das S."/>
            <person name="Pettersson B.M."/>
            <person name="Behra P.R."/>
            <person name="Ramesh M."/>
            <person name="Dasgupta S."/>
            <person name="Bhattacharya A."/>
            <person name="Kirsebom L.A."/>
        </authorList>
    </citation>
    <scope>NUCLEOTIDE SEQUENCE [LARGE SCALE GENOMIC DNA]</scope>
    <source>
        <strain evidence="1 2">DSM 44219</strain>
    </source>
</reference>
<dbReference type="PATRIC" id="fig|1800.3.peg.389"/>
<name>A0A0J6WSL0_MYCCU</name>
<comment type="caution">
    <text evidence="1">The sequence shown here is derived from an EMBL/GenBank/DDBJ whole genome shotgun (WGS) entry which is preliminary data.</text>
</comment>
<sequence length="98" mass="11172">MVYEVFCPHFSYSVGMAVVAAYETKAGKRYRVRYRTPEGKQTDKRRFTRKRDAEQFAATVEVAKMRGKYVRPSDARATLDGKVTSTRRAVNPGGYRLG</sequence>
<evidence type="ECO:0008006" key="3">
    <source>
        <dbReference type="Google" id="ProtNLM"/>
    </source>
</evidence>
<evidence type="ECO:0000313" key="2">
    <source>
        <dbReference type="Proteomes" id="UP000036176"/>
    </source>
</evidence>
<protein>
    <recommendedName>
        <fullName evidence="3">AP2-like integrase N-terminal domain-containing protein</fullName>
    </recommendedName>
</protein>
<gene>
    <name evidence="1" type="ORF">MCHUDSM44219_00386</name>
</gene>
<evidence type="ECO:0000313" key="1">
    <source>
        <dbReference type="EMBL" id="KMO84762.1"/>
    </source>
</evidence>
<organism evidence="1 2">
    <name type="scientific">Mycolicibacterium chubuense</name>
    <name type="common">Mycobacterium chubuense</name>
    <dbReference type="NCBI Taxonomy" id="1800"/>
    <lineage>
        <taxon>Bacteria</taxon>
        <taxon>Bacillati</taxon>
        <taxon>Actinomycetota</taxon>
        <taxon>Actinomycetes</taxon>
        <taxon>Mycobacteriales</taxon>
        <taxon>Mycobacteriaceae</taxon>
        <taxon>Mycolicibacterium</taxon>
    </lineage>
</organism>
<proteinExistence type="predicted"/>
<keyword evidence="2" id="KW-1185">Reference proteome</keyword>
<accession>A0A0J6WSL0</accession>